<keyword evidence="2 4" id="KW-0732">Signal</keyword>
<dbReference type="CDD" id="cd11614">
    <property type="entry name" value="SAF_CpaB_FlgA_like"/>
    <property type="match status" value="1"/>
</dbReference>
<evidence type="ECO:0000256" key="3">
    <source>
        <dbReference type="ARBA" id="ARBA00022764"/>
    </source>
</evidence>
<feature type="signal peptide" evidence="4">
    <location>
        <begin position="1"/>
        <end position="20"/>
    </location>
</feature>
<comment type="caution">
    <text evidence="6">The sequence shown here is derived from an EMBL/GenBank/DDBJ whole genome shotgun (WGS) entry which is preliminary data.</text>
</comment>
<evidence type="ECO:0000259" key="5">
    <source>
        <dbReference type="SMART" id="SM00858"/>
    </source>
</evidence>
<accession>A0ABU9YWU9</accession>
<dbReference type="Pfam" id="PF13144">
    <property type="entry name" value="ChapFlgA"/>
    <property type="match status" value="1"/>
</dbReference>
<dbReference type="NCBIfam" id="TIGR03170">
    <property type="entry name" value="flgA_cterm"/>
    <property type="match status" value="1"/>
</dbReference>
<protein>
    <recommendedName>
        <fullName evidence="4">Flagella basal body P-ring formation protein FlgA</fullName>
    </recommendedName>
</protein>
<keyword evidence="6" id="KW-0969">Cilium</keyword>
<dbReference type="EMBL" id="JBDIVE010000002">
    <property type="protein sequence ID" value="MEN3068009.1"/>
    <property type="molecule type" value="Genomic_DNA"/>
</dbReference>
<dbReference type="SMART" id="SM00858">
    <property type="entry name" value="SAF"/>
    <property type="match status" value="1"/>
</dbReference>
<feature type="chain" id="PRO_5044960985" description="Flagella basal body P-ring formation protein FlgA" evidence="4">
    <location>
        <begin position="21"/>
        <end position="226"/>
    </location>
</feature>
<evidence type="ECO:0000256" key="1">
    <source>
        <dbReference type="ARBA" id="ARBA00004418"/>
    </source>
</evidence>
<comment type="function">
    <text evidence="4">Involved in the assembly process of the P-ring formation. It may associate with FlgF on the rod constituting a structure essential for the P-ring assembly or may act as a modulator protein for the P-ring assembly.</text>
</comment>
<comment type="subcellular location">
    <subcellularLocation>
        <location evidence="1 4">Periplasm</location>
    </subcellularLocation>
</comment>
<dbReference type="PANTHER" id="PTHR36307:SF1">
    <property type="entry name" value="FLAGELLA BASAL BODY P-RING FORMATION PROTEIN FLGA"/>
    <property type="match status" value="1"/>
</dbReference>
<keyword evidence="7" id="KW-1185">Reference proteome</keyword>
<proteinExistence type="inferred from homology"/>
<dbReference type="RefSeq" id="WP_345918772.1">
    <property type="nucleotide sequence ID" value="NZ_JBDIVE010000002.1"/>
</dbReference>
<organism evidence="6 7">
    <name type="scientific">Uliginosibacterium sediminicola</name>
    <dbReference type="NCBI Taxonomy" id="2024550"/>
    <lineage>
        <taxon>Bacteria</taxon>
        <taxon>Pseudomonadati</taxon>
        <taxon>Pseudomonadota</taxon>
        <taxon>Betaproteobacteria</taxon>
        <taxon>Rhodocyclales</taxon>
        <taxon>Zoogloeaceae</taxon>
        <taxon>Uliginosibacterium</taxon>
    </lineage>
</organism>
<evidence type="ECO:0000313" key="7">
    <source>
        <dbReference type="Proteomes" id="UP001410394"/>
    </source>
</evidence>
<evidence type="ECO:0000256" key="4">
    <source>
        <dbReference type="RuleBase" id="RU362063"/>
    </source>
</evidence>
<dbReference type="Proteomes" id="UP001410394">
    <property type="component" value="Unassembled WGS sequence"/>
</dbReference>
<name>A0ABU9YWU9_9RHOO</name>
<dbReference type="Pfam" id="PF17656">
    <property type="entry name" value="ChapFlgA_N"/>
    <property type="match status" value="1"/>
</dbReference>
<keyword evidence="4" id="KW-1005">Bacterial flagellum biogenesis</keyword>
<reference evidence="6 7" key="1">
    <citation type="journal article" date="2018" name="Int. J. Syst. Evol. Microbiol.">
        <title>Uliginosibacterium sediminicola sp. nov., isolated from freshwater sediment.</title>
        <authorList>
            <person name="Hwang W.M."/>
            <person name="Kim S.M."/>
            <person name="Kang K."/>
            <person name="Ahn T.Y."/>
        </authorList>
    </citation>
    <scope>NUCLEOTIDE SEQUENCE [LARGE SCALE GENOMIC DNA]</scope>
    <source>
        <strain evidence="6 7">M1-21</strain>
    </source>
</reference>
<sequence>MKPVITALLCALLLSSTAQAATPEALRELAERFLRERAQGLAGQVNISVATPSARNPLANCKQPEAFVPAAQKNWGRITVGLRCSETPAASLYLSARVSVIGSYVVMARPVAGGQAIGIDDVRLVEGELSSMPSDILTQLDSVIGRHARQALNSGQSLRSVYLLATVNVRAGQEVKVIARGKGFTVANGGRALNTAMQGEVTRVRLDNGRVIVGVLGADGIVEVAE</sequence>
<keyword evidence="6" id="KW-0282">Flagellum</keyword>
<gene>
    <name evidence="6" type="primary">flgA</name>
    <name evidence="6" type="ORF">ABDB84_05915</name>
</gene>
<dbReference type="InterPro" id="IPR017585">
    <property type="entry name" value="SAF_FlgA"/>
</dbReference>
<dbReference type="InterPro" id="IPR039246">
    <property type="entry name" value="Flagellar_FlgA"/>
</dbReference>
<evidence type="ECO:0000313" key="6">
    <source>
        <dbReference type="EMBL" id="MEN3068009.1"/>
    </source>
</evidence>
<dbReference type="Gene3D" id="3.90.1210.10">
    <property type="entry name" value="Antifreeze-like/N-acetylneuraminic acid synthase C-terminal domain"/>
    <property type="match status" value="1"/>
</dbReference>
<evidence type="ECO:0000256" key="2">
    <source>
        <dbReference type="ARBA" id="ARBA00022729"/>
    </source>
</evidence>
<dbReference type="InterPro" id="IPR041231">
    <property type="entry name" value="FlgA_N"/>
</dbReference>
<keyword evidence="3 4" id="KW-0574">Periplasm</keyword>
<comment type="similarity">
    <text evidence="4">Belongs to the FlgA family.</text>
</comment>
<dbReference type="PANTHER" id="PTHR36307">
    <property type="entry name" value="FLAGELLA BASAL BODY P-RING FORMATION PROTEIN FLGA"/>
    <property type="match status" value="1"/>
</dbReference>
<dbReference type="Gene3D" id="2.30.30.760">
    <property type="match status" value="1"/>
</dbReference>
<dbReference type="InterPro" id="IPR013974">
    <property type="entry name" value="SAF"/>
</dbReference>
<feature type="domain" description="SAF" evidence="5">
    <location>
        <begin position="102"/>
        <end position="164"/>
    </location>
</feature>
<keyword evidence="6" id="KW-0966">Cell projection</keyword>